<dbReference type="SUPFAM" id="SSF90257">
    <property type="entry name" value="Myosin rod fragments"/>
    <property type="match status" value="1"/>
</dbReference>
<accession>A0ABD0QQ94</accession>
<dbReference type="EMBL" id="JAMKFB020000007">
    <property type="protein sequence ID" value="KAL0187930.1"/>
    <property type="molecule type" value="Genomic_DNA"/>
</dbReference>
<evidence type="ECO:0000313" key="4">
    <source>
        <dbReference type="Proteomes" id="UP001529510"/>
    </source>
</evidence>
<dbReference type="PANTHER" id="PTHR11505">
    <property type="entry name" value="L1 TRANSPOSABLE ELEMENT-RELATED"/>
    <property type="match status" value="1"/>
</dbReference>
<evidence type="ECO:0000256" key="1">
    <source>
        <dbReference type="SAM" id="Coils"/>
    </source>
</evidence>
<dbReference type="InterPro" id="IPR004244">
    <property type="entry name" value="Transposase_22"/>
</dbReference>
<sequence length="281" mass="31031">MKKAKLKKGDSPTSSGKQPAEKPPSNESEADGDTHAATDSSVILSAIQTMSNSMNDRFNSLEATLSQLQTTLSETTSRIADLEGAKAEHEARISDLEASCQEILAVNKALRAKLDDLEGRSRRANIKIVGLPENVEAGRPTEFVEQLIPKLLGTENFPERIKVDRAHRTGPLPSRGGRPRIMIARIHHYPVKETILRLARQHAPLKFHGVLISIFPDFTAEVLSQRRAFDGVKKKLKEAGVRFGLLFPARLIVTQDNKKKIFGSVPEAEEFVKSIVEQDPS</sequence>
<keyword evidence="1" id="KW-0175">Coiled coil</keyword>
<organism evidence="3 4">
    <name type="scientific">Cirrhinus mrigala</name>
    <name type="common">Mrigala</name>
    <dbReference type="NCBI Taxonomy" id="683832"/>
    <lineage>
        <taxon>Eukaryota</taxon>
        <taxon>Metazoa</taxon>
        <taxon>Chordata</taxon>
        <taxon>Craniata</taxon>
        <taxon>Vertebrata</taxon>
        <taxon>Euteleostomi</taxon>
        <taxon>Actinopterygii</taxon>
        <taxon>Neopterygii</taxon>
        <taxon>Teleostei</taxon>
        <taxon>Ostariophysi</taxon>
        <taxon>Cypriniformes</taxon>
        <taxon>Cyprinidae</taxon>
        <taxon>Labeoninae</taxon>
        <taxon>Labeonini</taxon>
        <taxon>Cirrhinus</taxon>
    </lineage>
</organism>
<comment type="caution">
    <text evidence="3">The sequence shown here is derived from an EMBL/GenBank/DDBJ whole genome shotgun (WGS) entry which is preliminary data.</text>
</comment>
<reference evidence="3 4" key="1">
    <citation type="submission" date="2024-05" db="EMBL/GenBank/DDBJ databases">
        <title>Genome sequencing and assembly of Indian major carp, Cirrhinus mrigala (Hamilton, 1822).</title>
        <authorList>
            <person name="Mohindra V."/>
            <person name="Chowdhury L.M."/>
            <person name="Lal K."/>
            <person name="Jena J.K."/>
        </authorList>
    </citation>
    <scope>NUCLEOTIDE SEQUENCE [LARGE SCALE GENOMIC DNA]</scope>
    <source>
        <strain evidence="3">CM1030</strain>
        <tissue evidence="3">Blood</tissue>
    </source>
</reference>
<keyword evidence="4" id="KW-1185">Reference proteome</keyword>
<evidence type="ECO:0008006" key="5">
    <source>
        <dbReference type="Google" id="ProtNLM"/>
    </source>
</evidence>
<feature type="region of interest" description="Disordered" evidence="2">
    <location>
        <begin position="1"/>
        <end position="36"/>
    </location>
</feature>
<proteinExistence type="predicted"/>
<dbReference type="Proteomes" id="UP001529510">
    <property type="component" value="Unassembled WGS sequence"/>
</dbReference>
<dbReference type="Gene3D" id="3.30.250.20">
    <property type="entry name" value="L1 transposable element, C-terminal domain"/>
    <property type="match status" value="1"/>
</dbReference>
<evidence type="ECO:0000256" key="2">
    <source>
        <dbReference type="SAM" id="MobiDB-lite"/>
    </source>
</evidence>
<evidence type="ECO:0000313" key="3">
    <source>
        <dbReference type="EMBL" id="KAL0187930.1"/>
    </source>
</evidence>
<protein>
    <recommendedName>
        <fullName evidence="5">Transposase element L1Md-A101/L1Md-A102/L1Md-A2</fullName>
    </recommendedName>
</protein>
<dbReference type="Gene3D" id="3.30.70.1820">
    <property type="entry name" value="L1 transposable element, RRM domain"/>
    <property type="match status" value="1"/>
</dbReference>
<dbReference type="InterPro" id="IPR042566">
    <property type="entry name" value="L1_C"/>
</dbReference>
<gene>
    <name evidence="3" type="ORF">M9458_015029</name>
</gene>
<dbReference type="AlphaFoldDB" id="A0ABD0QQ94"/>
<feature type="coiled-coil region" evidence="1">
    <location>
        <begin position="65"/>
        <end position="127"/>
    </location>
</feature>
<name>A0ABD0QQ94_CIRMR</name>